<evidence type="ECO:0000313" key="2">
    <source>
        <dbReference type="EMBL" id="AZS30583.1"/>
    </source>
</evidence>
<keyword evidence="1" id="KW-0472">Membrane</keyword>
<keyword evidence="3" id="KW-1185">Reference proteome</keyword>
<accession>A0A3Q9IQF3</accession>
<reference evidence="2 3" key="1">
    <citation type="submission" date="2018-10" db="EMBL/GenBank/DDBJ databases">
        <title>Butyricimonas faecalis sp. nov., isolated from human faeces and emended description of the genus Butyricimonas.</title>
        <authorList>
            <person name="Le Roy T."/>
            <person name="Van der Smissen P."/>
            <person name="Paquot A."/>
            <person name="Delzenne N."/>
            <person name="Muccioli G."/>
            <person name="Collet J.-F."/>
            <person name="Cani P.D."/>
        </authorList>
    </citation>
    <scope>NUCLEOTIDE SEQUENCE [LARGE SCALE GENOMIC DNA]</scope>
    <source>
        <strain evidence="2 3">H184</strain>
    </source>
</reference>
<keyword evidence="1" id="KW-0812">Transmembrane</keyword>
<evidence type="ECO:0000313" key="3">
    <source>
        <dbReference type="Proteomes" id="UP000270673"/>
    </source>
</evidence>
<sequence>MKEFRQSFGKTRTAFDVKVLVILFVLLFLPAIWIVKSSIPAILGVIVFLLMIFHLLVMQLFYVILTDDKLIIKNGIYPF</sequence>
<dbReference type="KEGG" id="buy:D8S85_14200"/>
<dbReference type="AlphaFoldDB" id="A0A3Q9IQF3"/>
<gene>
    <name evidence="2" type="ORF">D8S85_14200</name>
</gene>
<feature type="transmembrane region" description="Helical" evidence="1">
    <location>
        <begin position="15"/>
        <end position="35"/>
    </location>
</feature>
<feature type="transmembrane region" description="Helical" evidence="1">
    <location>
        <begin position="41"/>
        <end position="65"/>
    </location>
</feature>
<name>A0A3Q9IQF3_9BACT</name>
<dbReference type="EMBL" id="CP032819">
    <property type="protein sequence ID" value="AZS30583.1"/>
    <property type="molecule type" value="Genomic_DNA"/>
</dbReference>
<organism evidence="2 3">
    <name type="scientific">Butyricimonas faecalis</name>
    <dbReference type="NCBI Taxonomy" id="2093856"/>
    <lineage>
        <taxon>Bacteria</taxon>
        <taxon>Pseudomonadati</taxon>
        <taxon>Bacteroidota</taxon>
        <taxon>Bacteroidia</taxon>
        <taxon>Bacteroidales</taxon>
        <taxon>Odoribacteraceae</taxon>
        <taxon>Butyricimonas</taxon>
    </lineage>
</organism>
<keyword evidence="1" id="KW-1133">Transmembrane helix</keyword>
<dbReference type="Proteomes" id="UP000270673">
    <property type="component" value="Chromosome"/>
</dbReference>
<protein>
    <submittedName>
        <fullName evidence="2">Uncharacterized protein</fullName>
    </submittedName>
</protein>
<dbReference type="RefSeq" id="WP_106481235.1">
    <property type="nucleotide sequence ID" value="NZ_CP032819.1"/>
</dbReference>
<evidence type="ECO:0000256" key="1">
    <source>
        <dbReference type="SAM" id="Phobius"/>
    </source>
</evidence>
<proteinExistence type="predicted"/>